<dbReference type="InterPro" id="IPR045584">
    <property type="entry name" value="Pilin-like"/>
</dbReference>
<gene>
    <name evidence="2" type="ORF">CCALI_01913</name>
</gene>
<evidence type="ECO:0000313" key="2">
    <source>
        <dbReference type="EMBL" id="CCW35721.1"/>
    </source>
</evidence>
<evidence type="ECO:0000313" key="3">
    <source>
        <dbReference type="Proteomes" id="UP000014227"/>
    </source>
</evidence>
<dbReference type="HOGENOM" id="CLU_041661_1_1_0"/>
<reference evidence="3" key="1">
    <citation type="submission" date="2013-03" db="EMBL/GenBank/DDBJ databases">
        <title>Genome sequence of Chthonomonas calidirosea, the first sequenced genome from the Armatimonadetes phylum (formally candidate division OP10).</title>
        <authorList>
            <person name="Lee K.C.Y."/>
            <person name="Morgan X.C."/>
            <person name="Dunfield P.F."/>
            <person name="Tamas I."/>
            <person name="Houghton K.M."/>
            <person name="Vyssotski M."/>
            <person name="Ryan J.L.J."/>
            <person name="Lagutin K."/>
            <person name="McDonald I.R."/>
            <person name="Stott M.B."/>
        </authorList>
    </citation>
    <scope>NUCLEOTIDE SEQUENCE [LARGE SCALE GENOMIC DNA]</scope>
    <source>
        <strain evidence="3">DSM 23976 / ICMP 18418 / T49</strain>
    </source>
</reference>
<dbReference type="Gene3D" id="3.30.700.10">
    <property type="entry name" value="Glycoprotein, Type 4 Pilin"/>
    <property type="match status" value="1"/>
</dbReference>
<dbReference type="InterPro" id="IPR011453">
    <property type="entry name" value="DUF1559"/>
</dbReference>
<dbReference type="Proteomes" id="UP000014227">
    <property type="component" value="Chromosome I"/>
</dbReference>
<dbReference type="NCBIfam" id="TIGR02532">
    <property type="entry name" value="IV_pilin_GFxxxE"/>
    <property type="match status" value="1"/>
</dbReference>
<keyword evidence="3" id="KW-1185">Reference proteome</keyword>
<dbReference type="InterPro" id="IPR012902">
    <property type="entry name" value="N_methyl_site"/>
</dbReference>
<dbReference type="AlphaFoldDB" id="S0EYV0"/>
<protein>
    <submittedName>
        <fullName evidence="2">Prepilin-type N-terminal cleavage/methylation domain</fullName>
    </submittedName>
</protein>
<evidence type="ECO:0000259" key="1">
    <source>
        <dbReference type="Pfam" id="PF07596"/>
    </source>
</evidence>
<dbReference type="RefSeq" id="WP_016483246.1">
    <property type="nucleotide sequence ID" value="NC_021487.1"/>
</dbReference>
<dbReference type="SUPFAM" id="SSF54523">
    <property type="entry name" value="Pili subunits"/>
    <property type="match status" value="1"/>
</dbReference>
<dbReference type="KEGG" id="ccz:CCALI_01913"/>
<dbReference type="EMBL" id="HF951689">
    <property type="protein sequence ID" value="CCW35721.1"/>
    <property type="molecule type" value="Genomic_DNA"/>
</dbReference>
<organism evidence="2 3">
    <name type="scientific">Chthonomonas calidirosea (strain DSM 23976 / ICMP 18418 / T49)</name>
    <dbReference type="NCBI Taxonomy" id="1303518"/>
    <lineage>
        <taxon>Bacteria</taxon>
        <taxon>Bacillati</taxon>
        <taxon>Armatimonadota</taxon>
        <taxon>Chthonomonadia</taxon>
        <taxon>Chthonomonadales</taxon>
        <taxon>Chthonomonadaceae</taxon>
        <taxon>Chthonomonas</taxon>
    </lineage>
</organism>
<dbReference type="InParanoid" id="S0EYV0"/>
<feature type="domain" description="DUF1559" evidence="1">
    <location>
        <begin position="30"/>
        <end position="121"/>
    </location>
</feature>
<dbReference type="OrthoDB" id="189011at2"/>
<proteinExistence type="predicted"/>
<dbReference type="Pfam" id="PF07963">
    <property type="entry name" value="N_methyl"/>
    <property type="match status" value="1"/>
</dbReference>
<dbReference type="STRING" id="454171.CP488_02181"/>
<name>S0EYV0_CHTCT</name>
<dbReference type="PANTHER" id="PTHR30093">
    <property type="entry name" value="GENERAL SECRETION PATHWAY PROTEIN G"/>
    <property type="match status" value="1"/>
</dbReference>
<dbReference type="eggNOG" id="COG2165">
    <property type="taxonomic scope" value="Bacteria"/>
</dbReference>
<dbReference type="PATRIC" id="fig|1303518.3.peg.1968"/>
<dbReference type="Pfam" id="PF07596">
    <property type="entry name" value="SBP_bac_10"/>
    <property type="match status" value="1"/>
</dbReference>
<accession>S0EYV0</accession>
<sequence>MKRAFTLIELLVVIAIIAILAAILFPVFAQAREMARKATCASNQRQIALAFKLYTQDYDEGYPNTADPYLFAGRHWRWPIMPYLGIGQKQQSGSFNAANGSPSILLCPSDTLSLSQFNGTSYDYSASFYHTPDQINQMHFSDLLNNPSWLTCVTQTEAAVVYPAQKVLITEWYNSHDHTGAPVGLWGSYPFPGPDCWDGGRIFAMADGHVKFLKSRQIHPSADDCPDINLTHDGVAGKDVD</sequence>